<accession>A0ABU0ZXW0</accession>
<comment type="caution">
    <text evidence="1">The sequence shown here is derived from an EMBL/GenBank/DDBJ whole genome shotgun (WGS) entry which is preliminary data.</text>
</comment>
<name>A0ABU0ZXW0_9FLAO</name>
<dbReference type="InterPro" id="IPR049804">
    <property type="entry name" value="Choice_anch_L"/>
</dbReference>
<sequence length="1353" mass="149859">MKKLLYPLLFLIPYVGIGQSISVDQNNTTGELVNILLDNACANVTNSLVSSLQSISYFNNNSGAFPISEGIIIRSGNASYTAGIYTGNNLSSQENTNSSSYLEELNNASGQNTDITDVAFLEFEFTPLSKKFSFDFLFASNEYGMWQCVSSDVFAFVLTDLTTGETTNLALVPGTQTPVSVKNIKDRSYNNSCSSNNASLFDVYNVDEPALSTVNMRGYTKVMNASAVITPGNTYRIRLVIGDSNDSEFDSAIFLSAGSFDTNVNLGADTSFCQGSEKTISTGLSTQNYSHTWRMNGAVIPGENGNSLTVSTPATYSVVVSDNISGCELTDEIIFTETSTQAPEDLRVCYDALGNYTFNLLDNSYQNLEISAGAYEIVYYASQQDLNINNPIPEDQLPNYNGQANQTIYIKLISLDTNLYCDAVYNFKLLVNDPIVLTPPNIQLCETPSMNFVVDLNQNNSDIVANANDYNFYFYESYIEAETNAEPILDAENYVPTISNNSQTIWMRVENSDMPECSQIGNFEIIVNSLPLLNPFENIIECSEYTLPPITYGNYYTGSQGTGDMMFAGDVIDEEGTYFIYSGPDANGCSNQISFTVTLMELYTIEEEYCEKMEVPSPPAGDFYTELDGPYGSGEIIDPGTIFTTNQIIYLYVEIDGVFCKEEVFPITILPLPLVDEPAEVVTCTSHVLPVLQNGTYFTQPNGGGNQLSPGDEITNSQTLYVFNDDGSCTNQHTFQVWITPDFQDLNICGTYTLPNLEVGGYFTEAGGNGDSIPEGEVISSSQDVFYFVETTTSPNCTENEQFHLEVNPIPQVDSLNDVLACEDNLYVLPNIANGDYFTATNRGGDQLFEGDAVAETTTIYINNLENSCSNETSFMVEVLALPPIEDFTDIYSCDPYELPPLTEGSFYTEANGMGQQLQEGDFINTTQQIFIYNSWPQLDTCDNQNSFTVYINGIDLGNFEDVEACDAYVLPPLQAGNYYTESGGEGDMLQAGLTITTSQEIFVYAITTDRFACESEETFQIEVIPMPNLDEFQDIETCSSYDLSTISVANAEVNFYSSPNQQDLLTPEELFFNEPGTYTIYIYASAEGNPSCVVEKTIVITIYPLLALQIDGGVICKNPETGEVISPVFLASGLSESEFEVYWYLNETLVHTGENYEVTQPGEYTVESIVLNPISASDCGYETTTVTIAESSEPIIDINVTEPFEDIAVIEVIVQGVIGELEYQLDNGQFQQNNEFYDVTPGVHTVRVRGVEGSCGEVVEEVEVIKYPKFFTPNTDGINDFWNIKDLREYPEAQVYIFDRFGKLITTLSPRKRGWDGTLNGKNLPSNDYWFKVVFTYKGNERIFKSHFTLKR</sequence>
<dbReference type="NCBIfam" id="NF038133">
    <property type="entry name" value="choice_anch_L"/>
    <property type="match status" value="1"/>
</dbReference>
<proteinExistence type="predicted"/>
<evidence type="ECO:0000313" key="1">
    <source>
        <dbReference type="EMBL" id="MDQ7916291.1"/>
    </source>
</evidence>
<dbReference type="EMBL" id="JAVHUL010000003">
    <property type="protein sequence ID" value="MDQ7916291.1"/>
    <property type="molecule type" value="Genomic_DNA"/>
</dbReference>
<dbReference type="Pfam" id="PF13585">
    <property type="entry name" value="CHU_C"/>
    <property type="match status" value="1"/>
</dbReference>
<dbReference type="RefSeq" id="WP_308862907.1">
    <property type="nucleotide sequence ID" value="NZ_JAVHUL010000003.1"/>
</dbReference>
<dbReference type="InterPro" id="IPR026341">
    <property type="entry name" value="T9SS_type_B"/>
</dbReference>
<protein>
    <submittedName>
        <fullName evidence="1">Choice-of-anchor L domain-containing protein</fullName>
    </submittedName>
</protein>
<reference evidence="1 2" key="1">
    <citation type="submission" date="2023-08" db="EMBL/GenBank/DDBJ databases">
        <title>Mesonia sp. MT50, isolated from deep-sea sediment of the Mariana Trench.</title>
        <authorList>
            <person name="Fu H."/>
        </authorList>
    </citation>
    <scope>NUCLEOTIDE SEQUENCE [LARGE SCALE GENOMIC DNA]</scope>
    <source>
        <strain evidence="1 2">MT50</strain>
    </source>
</reference>
<organism evidence="1 2">
    <name type="scientific">Mesonia profundi</name>
    <dbReference type="NCBI Taxonomy" id="3070998"/>
    <lineage>
        <taxon>Bacteria</taxon>
        <taxon>Pseudomonadati</taxon>
        <taxon>Bacteroidota</taxon>
        <taxon>Flavobacteriia</taxon>
        <taxon>Flavobacteriales</taxon>
        <taxon>Flavobacteriaceae</taxon>
        <taxon>Mesonia</taxon>
    </lineage>
</organism>
<gene>
    <name evidence="1" type="ORF">RBU60_01790</name>
</gene>
<dbReference type="Proteomes" id="UP001230915">
    <property type="component" value="Unassembled WGS sequence"/>
</dbReference>
<evidence type="ECO:0000313" key="2">
    <source>
        <dbReference type="Proteomes" id="UP001230915"/>
    </source>
</evidence>
<dbReference type="NCBIfam" id="TIGR04131">
    <property type="entry name" value="Bac_Flav_CTERM"/>
    <property type="match status" value="1"/>
</dbReference>
<keyword evidence="2" id="KW-1185">Reference proteome</keyword>